<dbReference type="OrthoDB" id="9782128at2"/>
<evidence type="ECO:0000313" key="4">
    <source>
        <dbReference type="Proteomes" id="UP000199200"/>
    </source>
</evidence>
<proteinExistence type="predicted"/>
<protein>
    <submittedName>
        <fullName evidence="3">Probable phosphoglycerate mutase</fullName>
    </submittedName>
</protein>
<feature type="binding site" evidence="2">
    <location>
        <begin position="8"/>
        <end position="15"/>
    </location>
    <ligand>
        <name>substrate</name>
    </ligand>
</feature>
<dbReference type="PANTHER" id="PTHR48100:SF1">
    <property type="entry name" value="HISTIDINE PHOSPHATASE FAMILY PROTEIN-RELATED"/>
    <property type="match status" value="1"/>
</dbReference>
<dbReference type="Gene3D" id="3.40.50.1240">
    <property type="entry name" value="Phosphoglycerate mutase-like"/>
    <property type="match status" value="1"/>
</dbReference>
<dbReference type="PANTHER" id="PTHR48100">
    <property type="entry name" value="BROAD-SPECIFICITY PHOSPHATASE YOR283W-RELATED"/>
    <property type="match status" value="1"/>
</dbReference>
<feature type="active site" description="Proton donor/acceptor" evidence="1">
    <location>
        <position position="83"/>
    </location>
</feature>
<dbReference type="GO" id="GO:0005737">
    <property type="term" value="C:cytoplasm"/>
    <property type="evidence" value="ECO:0007669"/>
    <property type="project" value="TreeGrafter"/>
</dbReference>
<dbReference type="CDD" id="cd07067">
    <property type="entry name" value="HP_PGM_like"/>
    <property type="match status" value="1"/>
</dbReference>
<dbReference type="Pfam" id="PF00300">
    <property type="entry name" value="His_Phos_1"/>
    <property type="match status" value="1"/>
</dbReference>
<dbReference type="InterPro" id="IPR029033">
    <property type="entry name" value="His_PPase_superfam"/>
</dbReference>
<feature type="active site" description="Tele-phosphohistidine intermediate" evidence="1">
    <location>
        <position position="9"/>
    </location>
</feature>
<evidence type="ECO:0000313" key="3">
    <source>
        <dbReference type="EMBL" id="SEJ30429.1"/>
    </source>
</evidence>
<accession>A0A1H6XMY1</accession>
<dbReference type="InterPro" id="IPR013078">
    <property type="entry name" value="His_Pase_superF_clade-1"/>
</dbReference>
<keyword evidence="4" id="KW-1185">Reference proteome</keyword>
<dbReference type="EMBL" id="FNZF01000002">
    <property type="protein sequence ID" value="SEJ30429.1"/>
    <property type="molecule type" value="Genomic_DNA"/>
</dbReference>
<dbReference type="Proteomes" id="UP000199200">
    <property type="component" value="Unassembled WGS sequence"/>
</dbReference>
<dbReference type="STRING" id="426757.SAMN04488127_1564"/>
<feature type="binding site" evidence="2">
    <location>
        <position position="58"/>
    </location>
    <ligand>
        <name>substrate</name>
    </ligand>
</feature>
<gene>
    <name evidence="3" type="ORF">SAMN04488127_1564</name>
</gene>
<name>A0A1H6XMY1_9BACL</name>
<sequence>MKRIGFVRHGVTEWNRARKWQGHSDIPLDPEGIAEAEKAAARLAGEGWEIIYASPLKRALKTAEIIKEANPGLRLVEDTRLVEVYGGQLEGTTEEERVKKWGSEWRSLLPTLGMEPDEDMVARGIELLEEIRKRPEENVLLVTHGGFIRRLLQAIVPDLQQTDRILNTSVTVVEMHDEENLCTLYNCTKHLSDA</sequence>
<dbReference type="RefSeq" id="WP_092051789.1">
    <property type="nucleotide sequence ID" value="NZ_FNZF01000002.1"/>
</dbReference>
<reference evidence="4" key="1">
    <citation type="submission" date="2016-10" db="EMBL/GenBank/DDBJ databases">
        <authorList>
            <person name="Varghese N."/>
            <person name="Submissions S."/>
        </authorList>
    </citation>
    <scope>NUCLEOTIDE SEQUENCE [LARGE SCALE GENOMIC DNA]</scope>
    <source>
        <strain evidence="4">CGMCC 1.6763</strain>
    </source>
</reference>
<dbReference type="AlphaFoldDB" id="A0A1H6XMY1"/>
<evidence type="ECO:0000256" key="2">
    <source>
        <dbReference type="PIRSR" id="PIRSR613078-2"/>
    </source>
</evidence>
<dbReference type="SUPFAM" id="SSF53254">
    <property type="entry name" value="Phosphoglycerate mutase-like"/>
    <property type="match status" value="1"/>
</dbReference>
<organism evidence="3 4">
    <name type="scientific">Bhargavaea ginsengi</name>
    <dbReference type="NCBI Taxonomy" id="426757"/>
    <lineage>
        <taxon>Bacteria</taxon>
        <taxon>Bacillati</taxon>
        <taxon>Bacillota</taxon>
        <taxon>Bacilli</taxon>
        <taxon>Bacillales</taxon>
        <taxon>Caryophanaceae</taxon>
        <taxon>Bhargavaea</taxon>
    </lineage>
</organism>
<dbReference type="GO" id="GO:0016791">
    <property type="term" value="F:phosphatase activity"/>
    <property type="evidence" value="ECO:0007669"/>
    <property type="project" value="TreeGrafter"/>
</dbReference>
<dbReference type="SMART" id="SM00855">
    <property type="entry name" value="PGAM"/>
    <property type="match status" value="1"/>
</dbReference>
<evidence type="ECO:0000256" key="1">
    <source>
        <dbReference type="PIRSR" id="PIRSR613078-1"/>
    </source>
</evidence>
<dbReference type="InterPro" id="IPR050275">
    <property type="entry name" value="PGM_Phosphatase"/>
</dbReference>